<dbReference type="EMBL" id="CP097253">
    <property type="protein sequence ID" value="UUR08927.1"/>
    <property type="molecule type" value="Genomic_DNA"/>
</dbReference>
<sequence>MKGSAFNLNRLSSPWHTDVDFGRRIEVVIDISKGRYATALSRTEATDDDARLFGRFLASQGLQCQSPAD</sequence>
<dbReference type="RefSeq" id="WP_249504697.1">
    <property type="nucleotide sequence ID" value="NZ_CP097253.1"/>
</dbReference>
<accession>A0ABY5N032</accession>
<name>A0ABY5N032_9SPHN</name>
<evidence type="ECO:0000313" key="2">
    <source>
        <dbReference type="Proteomes" id="UP000831921"/>
    </source>
</evidence>
<keyword evidence="2" id="KW-1185">Reference proteome</keyword>
<evidence type="ECO:0000313" key="1">
    <source>
        <dbReference type="EMBL" id="UUR08927.1"/>
    </source>
</evidence>
<evidence type="ECO:0008006" key="3">
    <source>
        <dbReference type="Google" id="ProtNLM"/>
    </source>
</evidence>
<gene>
    <name evidence="1" type="ORF">M1K48_04675</name>
</gene>
<reference evidence="1 2" key="1">
    <citation type="submission" date="2022-05" db="EMBL/GenBank/DDBJ databases">
        <title>S8-45 Sphingomonas ultraviolaceadurans.</title>
        <authorList>
            <person name="Liu Y."/>
        </authorList>
    </citation>
    <scope>NUCLEOTIDE SEQUENCE [LARGE SCALE GENOMIC DNA]</scope>
    <source>
        <strain evidence="1 2">S8-45</strain>
    </source>
</reference>
<organism evidence="1 2">
    <name type="scientific">Sphingomonas glaciei</name>
    <dbReference type="NCBI Taxonomy" id="2938948"/>
    <lineage>
        <taxon>Bacteria</taxon>
        <taxon>Pseudomonadati</taxon>
        <taxon>Pseudomonadota</taxon>
        <taxon>Alphaproteobacteria</taxon>
        <taxon>Sphingomonadales</taxon>
        <taxon>Sphingomonadaceae</taxon>
        <taxon>Sphingomonas</taxon>
    </lineage>
</organism>
<proteinExistence type="predicted"/>
<protein>
    <recommendedName>
        <fullName evidence="3">Transposase</fullName>
    </recommendedName>
</protein>
<dbReference type="Proteomes" id="UP000831921">
    <property type="component" value="Chromosome"/>
</dbReference>